<dbReference type="GeneID" id="20351229"/>
<feature type="region of interest" description="Disordered" evidence="1">
    <location>
        <begin position="207"/>
        <end position="234"/>
    </location>
</feature>
<evidence type="ECO:0000313" key="3">
    <source>
        <dbReference type="EnsemblFungi" id="EJT71514"/>
    </source>
</evidence>
<dbReference type="eggNOG" id="ENOG502RNGW">
    <property type="taxonomic scope" value="Eukaryota"/>
</dbReference>
<dbReference type="OrthoDB" id="5219111at2759"/>
<reference evidence="2" key="2">
    <citation type="submission" date="2010-07" db="EMBL/GenBank/DDBJ databases">
        <authorList>
            <consortium name="The Broad Institute Genome Sequencing Platform"/>
            <consortium name="Broad Institute Genome Sequencing Center for Infectious Disease"/>
            <person name="Ma L.-J."/>
            <person name="Dead R."/>
            <person name="Young S."/>
            <person name="Zeng Q."/>
            <person name="Koehrsen M."/>
            <person name="Alvarado L."/>
            <person name="Berlin A."/>
            <person name="Chapman S.B."/>
            <person name="Chen Z."/>
            <person name="Freedman E."/>
            <person name="Gellesch M."/>
            <person name="Goldberg J."/>
            <person name="Griggs A."/>
            <person name="Gujja S."/>
            <person name="Heilman E.R."/>
            <person name="Heiman D."/>
            <person name="Hepburn T."/>
            <person name="Howarth C."/>
            <person name="Jen D."/>
            <person name="Larson L."/>
            <person name="Mehta T."/>
            <person name="Neiman D."/>
            <person name="Pearson M."/>
            <person name="Roberts A."/>
            <person name="Saif S."/>
            <person name="Shea T."/>
            <person name="Shenoy N."/>
            <person name="Sisk P."/>
            <person name="Stolte C."/>
            <person name="Sykes S."/>
            <person name="Walk T."/>
            <person name="White J."/>
            <person name="Yandava C."/>
            <person name="Haas B."/>
            <person name="Nusbaum C."/>
            <person name="Birren B."/>
        </authorList>
    </citation>
    <scope>NUCLEOTIDE SEQUENCE</scope>
    <source>
        <strain evidence="2">R3-111a-1</strain>
    </source>
</reference>
<evidence type="ECO:0000313" key="4">
    <source>
        <dbReference type="Proteomes" id="UP000006039"/>
    </source>
</evidence>
<feature type="compositionally biased region" description="Polar residues" evidence="1">
    <location>
        <begin position="216"/>
        <end position="227"/>
    </location>
</feature>
<dbReference type="EnsemblFungi" id="EJT71514">
    <property type="protein sequence ID" value="EJT71514"/>
    <property type="gene ID" value="GGTG_10771"/>
</dbReference>
<reference evidence="4" key="1">
    <citation type="submission" date="2010-07" db="EMBL/GenBank/DDBJ databases">
        <title>The genome sequence of Gaeumannomyces graminis var. tritici strain R3-111a-1.</title>
        <authorList>
            <consortium name="The Broad Institute Genome Sequencing Platform"/>
            <person name="Ma L.-J."/>
            <person name="Dead R."/>
            <person name="Young S."/>
            <person name="Zeng Q."/>
            <person name="Koehrsen M."/>
            <person name="Alvarado L."/>
            <person name="Berlin A."/>
            <person name="Chapman S.B."/>
            <person name="Chen Z."/>
            <person name="Freedman E."/>
            <person name="Gellesch M."/>
            <person name="Goldberg J."/>
            <person name="Griggs A."/>
            <person name="Gujja S."/>
            <person name="Heilman E.R."/>
            <person name="Heiman D."/>
            <person name="Hepburn T."/>
            <person name="Howarth C."/>
            <person name="Jen D."/>
            <person name="Larson L."/>
            <person name="Mehta T."/>
            <person name="Neiman D."/>
            <person name="Pearson M."/>
            <person name="Roberts A."/>
            <person name="Saif S."/>
            <person name="Shea T."/>
            <person name="Shenoy N."/>
            <person name="Sisk P."/>
            <person name="Stolte C."/>
            <person name="Sykes S."/>
            <person name="Walk T."/>
            <person name="White J."/>
            <person name="Yandava C."/>
            <person name="Haas B."/>
            <person name="Nusbaum C."/>
            <person name="Birren B."/>
        </authorList>
    </citation>
    <scope>NUCLEOTIDE SEQUENCE [LARGE SCALE GENOMIC DNA]</scope>
    <source>
        <strain evidence="4">R3-111a-1</strain>
    </source>
</reference>
<dbReference type="Proteomes" id="UP000006039">
    <property type="component" value="Unassembled WGS sequence"/>
</dbReference>
<evidence type="ECO:0000256" key="1">
    <source>
        <dbReference type="SAM" id="MobiDB-lite"/>
    </source>
</evidence>
<name>J3PB98_GAET3</name>
<reference evidence="3" key="5">
    <citation type="submission" date="2018-04" db="UniProtKB">
        <authorList>
            <consortium name="EnsemblFungi"/>
        </authorList>
    </citation>
    <scope>IDENTIFICATION</scope>
    <source>
        <strain evidence="3">R3-111a-1</strain>
    </source>
</reference>
<protein>
    <recommendedName>
        <fullName evidence="5">DUF4219 domain-containing protein</fullName>
    </recommendedName>
</protein>
<evidence type="ECO:0008006" key="5">
    <source>
        <dbReference type="Google" id="ProtNLM"/>
    </source>
</evidence>
<reference evidence="2" key="3">
    <citation type="submission" date="2010-09" db="EMBL/GenBank/DDBJ databases">
        <title>Annotation of Gaeumannomyces graminis var. tritici R3-111a-1.</title>
        <authorList>
            <consortium name="The Broad Institute Genome Sequencing Platform"/>
            <person name="Ma L.-J."/>
            <person name="Dead R."/>
            <person name="Young S.K."/>
            <person name="Zeng Q."/>
            <person name="Gargeya S."/>
            <person name="Fitzgerald M."/>
            <person name="Haas B."/>
            <person name="Abouelleil A."/>
            <person name="Alvarado L."/>
            <person name="Arachchi H.M."/>
            <person name="Berlin A."/>
            <person name="Brown A."/>
            <person name="Chapman S.B."/>
            <person name="Chen Z."/>
            <person name="Dunbar C."/>
            <person name="Freedman E."/>
            <person name="Gearin G."/>
            <person name="Gellesch M."/>
            <person name="Goldberg J."/>
            <person name="Griggs A."/>
            <person name="Gujja S."/>
            <person name="Heiman D."/>
            <person name="Howarth C."/>
            <person name="Larson L."/>
            <person name="Lui A."/>
            <person name="MacDonald P.J.P."/>
            <person name="Mehta T."/>
            <person name="Montmayeur A."/>
            <person name="Murphy C."/>
            <person name="Neiman D."/>
            <person name="Pearson M."/>
            <person name="Priest M."/>
            <person name="Roberts A."/>
            <person name="Saif S."/>
            <person name="Shea T."/>
            <person name="Shenoy N."/>
            <person name="Sisk P."/>
            <person name="Stolte C."/>
            <person name="Sykes S."/>
            <person name="Yandava C."/>
            <person name="Wortman J."/>
            <person name="Nusbaum C."/>
            <person name="Birren B."/>
        </authorList>
    </citation>
    <scope>NUCLEOTIDE SEQUENCE</scope>
    <source>
        <strain evidence="2">R3-111a-1</strain>
    </source>
</reference>
<dbReference type="HOGENOM" id="CLU_1185080_0_0_1"/>
<gene>
    <name evidence="3" type="primary">20351229</name>
    <name evidence="2" type="ORF">GGTG_10771</name>
</gene>
<reference evidence="3" key="4">
    <citation type="journal article" date="2015" name="G3 (Bethesda)">
        <title>Genome sequences of three phytopathogenic species of the Magnaporthaceae family of fungi.</title>
        <authorList>
            <person name="Okagaki L.H."/>
            <person name="Nunes C.C."/>
            <person name="Sailsbery J."/>
            <person name="Clay B."/>
            <person name="Brown D."/>
            <person name="John T."/>
            <person name="Oh Y."/>
            <person name="Young N."/>
            <person name="Fitzgerald M."/>
            <person name="Haas B.J."/>
            <person name="Zeng Q."/>
            <person name="Young S."/>
            <person name="Adiconis X."/>
            <person name="Fan L."/>
            <person name="Levin J.Z."/>
            <person name="Mitchell T.K."/>
            <person name="Okubara P.A."/>
            <person name="Farman M.L."/>
            <person name="Kohn L.M."/>
            <person name="Birren B."/>
            <person name="Ma L.-J."/>
            <person name="Dean R.A."/>
        </authorList>
    </citation>
    <scope>NUCLEOTIDE SEQUENCE</scope>
    <source>
        <strain evidence="3">R3-111a-1</strain>
    </source>
</reference>
<dbReference type="VEuPathDB" id="FungiDB:GGTG_10771"/>
<keyword evidence="4" id="KW-1185">Reference proteome</keyword>
<dbReference type="EMBL" id="GL385400">
    <property type="protein sequence ID" value="EJT71514.1"/>
    <property type="molecule type" value="Genomic_DNA"/>
</dbReference>
<organism evidence="2">
    <name type="scientific">Gaeumannomyces tritici (strain R3-111a-1)</name>
    <name type="common">Wheat and barley take-all root rot fungus</name>
    <name type="synonym">Gaeumannomyces graminis var. tritici</name>
    <dbReference type="NCBI Taxonomy" id="644352"/>
    <lineage>
        <taxon>Eukaryota</taxon>
        <taxon>Fungi</taxon>
        <taxon>Dikarya</taxon>
        <taxon>Ascomycota</taxon>
        <taxon>Pezizomycotina</taxon>
        <taxon>Sordariomycetes</taxon>
        <taxon>Sordariomycetidae</taxon>
        <taxon>Magnaporthales</taxon>
        <taxon>Magnaporthaceae</taxon>
        <taxon>Gaeumannomyces</taxon>
    </lineage>
</organism>
<dbReference type="RefSeq" id="XP_009226911.1">
    <property type="nucleotide sequence ID" value="XM_009228647.1"/>
</dbReference>
<dbReference type="AlphaFoldDB" id="J3PB98"/>
<proteinExistence type="predicted"/>
<accession>J3PB98</accession>
<evidence type="ECO:0000313" key="2">
    <source>
        <dbReference type="EMBL" id="EJT71514.1"/>
    </source>
</evidence>
<sequence length="234" mass="26563">MAEIPELLGPCNFEAWKRTVRAHLAATRSAAFISANPPARPAGDEDSEEVSKWLARRTMAWWRIRSSIDKVVVHLEMAGWKPAKDDDDQDPKALWDKVVATISEMAHARVHVLIKEYLSMTVEKYGGDVKKYAERWFQVRQAMDQAGFSIPDERQINNLIHGLGTLYPNYVAVALDDHKGERRTPANLISAVFERVELMSSSATINSDNIDDGASDHQTASARNWSGRQRWRRY</sequence>